<dbReference type="Gene3D" id="3.90.1150.10">
    <property type="entry name" value="Aspartate Aminotransferase, domain 1"/>
    <property type="match status" value="1"/>
</dbReference>
<dbReference type="Pfam" id="PF00266">
    <property type="entry name" value="Aminotran_5"/>
    <property type="match status" value="1"/>
</dbReference>
<keyword evidence="4" id="KW-1185">Reference proteome</keyword>
<name>A0A8H7UZG9_9FUNG</name>
<keyword evidence="1" id="KW-0663">Pyridoxal phosphate</keyword>
<evidence type="ECO:0000256" key="1">
    <source>
        <dbReference type="ARBA" id="ARBA00022898"/>
    </source>
</evidence>
<dbReference type="InterPro" id="IPR000192">
    <property type="entry name" value="Aminotrans_V_dom"/>
</dbReference>
<dbReference type="AlphaFoldDB" id="A0A8H7UZG9"/>
<proteinExistence type="predicted"/>
<dbReference type="SUPFAM" id="SSF53383">
    <property type="entry name" value="PLP-dependent transferases"/>
    <property type="match status" value="1"/>
</dbReference>
<dbReference type="InterPro" id="IPR015421">
    <property type="entry name" value="PyrdxlP-dep_Trfase_major"/>
</dbReference>
<dbReference type="Proteomes" id="UP000650833">
    <property type="component" value="Unassembled WGS sequence"/>
</dbReference>
<protein>
    <recommendedName>
        <fullName evidence="2">Aminotransferase class V domain-containing protein</fullName>
    </recommendedName>
</protein>
<dbReference type="PANTHER" id="PTHR43092">
    <property type="entry name" value="L-CYSTEINE DESULFHYDRASE"/>
    <property type="match status" value="1"/>
</dbReference>
<reference evidence="3" key="1">
    <citation type="submission" date="2020-12" db="EMBL/GenBank/DDBJ databases">
        <title>Metabolic potential, ecology and presence of endohyphal bacteria is reflected in genomic diversity of Mucoromycotina.</title>
        <authorList>
            <person name="Muszewska A."/>
            <person name="Okrasinska A."/>
            <person name="Steczkiewicz K."/>
            <person name="Drgas O."/>
            <person name="Orlowska M."/>
            <person name="Perlinska-Lenart U."/>
            <person name="Aleksandrzak-Piekarczyk T."/>
            <person name="Szatraj K."/>
            <person name="Zielenkiewicz U."/>
            <person name="Pilsyk S."/>
            <person name="Malc E."/>
            <person name="Mieczkowski P."/>
            <person name="Kruszewska J.S."/>
            <person name="Biernat P."/>
            <person name="Pawlowska J."/>
        </authorList>
    </citation>
    <scope>NUCLEOTIDE SEQUENCE</scope>
    <source>
        <strain evidence="3">CBS 226.32</strain>
    </source>
</reference>
<organism evidence="3 4">
    <name type="scientific">Mucor plumbeus</name>
    <dbReference type="NCBI Taxonomy" id="97098"/>
    <lineage>
        <taxon>Eukaryota</taxon>
        <taxon>Fungi</taxon>
        <taxon>Fungi incertae sedis</taxon>
        <taxon>Mucoromycota</taxon>
        <taxon>Mucoromycotina</taxon>
        <taxon>Mucoromycetes</taxon>
        <taxon>Mucorales</taxon>
        <taxon>Mucorineae</taxon>
        <taxon>Mucoraceae</taxon>
        <taxon>Mucor</taxon>
    </lineage>
</organism>
<dbReference type="InterPro" id="IPR015424">
    <property type="entry name" value="PyrdxlP-dep_Trfase"/>
</dbReference>
<accession>A0A8H7UZG9</accession>
<sequence>VLLNMTIPKFGKSFRSEFSFQPGYIPTNHGSYGSYPKVIKPVLRGYQDKAEEHPDRWNRIEQHPVLEKNLKLVGQLINCDYTDLSFVSNASQGANNVLRSFPFKSGDKVLYYQTGYINVNKTLEFLQNQYNVQLVVVDLHFPLEDAEIVELTQQAIEREHSKPDEPKIVMAVIDALSSLPGVRLPFESLTKLVKENGILSLIDGAHAIGHIPLDMQALDPDFFFSNCHKWLYTPRGCTILYVPKRNQGFVHPTTITLNYKHHTEGSDHSSYASEHIPPTLDTAPYLCVEAALKYRESLGGEQVINDYIHDLAVKGGALVAEILGTRVMENSTKTLTANMVNVEVPIKSTTTKSDAEIIKTYLHKLIYEHNTMASVYKNRDTWWVRLCAQIYLDLDDFEIAGKALLAITDEINKE</sequence>
<evidence type="ECO:0000313" key="3">
    <source>
        <dbReference type="EMBL" id="KAG2199867.1"/>
    </source>
</evidence>
<dbReference type="PANTHER" id="PTHR43092:SF2">
    <property type="entry name" value="HERCYNYLCYSTEINE SULFOXIDE LYASE"/>
    <property type="match status" value="1"/>
</dbReference>
<evidence type="ECO:0000313" key="4">
    <source>
        <dbReference type="Proteomes" id="UP000650833"/>
    </source>
</evidence>
<gene>
    <name evidence="3" type="ORF">INT46_003724</name>
</gene>
<feature type="domain" description="Aminotransferase class V" evidence="2">
    <location>
        <begin position="67"/>
        <end position="345"/>
    </location>
</feature>
<dbReference type="OrthoDB" id="5978656at2759"/>
<feature type="non-terminal residue" evidence="3">
    <location>
        <position position="1"/>
    </location>
</feature>
<dbReference type="EMBL" id="JAEPRC010000334">
    <property type="protein sequence ID" value="KAG2199867.1"/>
    <property type="molecule type" value="Genomic_DNA"/>
</dbReference>
<comment type="caution">
    <text evidence="3">The sequence shown here is derived from an EMBL/GenBank/DDBJ whole genome shotgun (WGS) entry which is preliminary data.</text>
</comment>
<dbReference type="InterPro" id="IPR015422">
    <property type="entry name" value="PyrdxlP-dep_Trfase_small"/>
</dbReference>
<evidence type="ECO:0000259" key="2">
    <source>
        <dbReference type="Pfam" id="PF00266"/>
    </source>
</evidence>
<dbReference type="Gene3D" id="3.40.640.10">
    <property type="entry name" value="Type I PLP-dependent aspartate aminotransferase-like (Major domain)"/>
    <property type="match status" value="1"/>
</dbReference>